<organism evidence="1 2">
    <name type="scientific">Triparma laevis f. inornata</name>
    <dbReference type="NCBI Taxonomy" id="1714386"/>
    <lineage>
        <taxon>Eukaryota</taxon>
        <taxon>Sar</taxon>
        <taxon>Stramenopiles</taxon>
        <taxon>Ochrophyta</taxon>
        <taxon>Bolidophyceae</taxon>
        <taxon>Parmales</taxon>
        <taxon>Triparmaceae</taxon>
        <taxon>Triparma</taxon>
    </lineage>
</organism>
<proteinExistence type="predicted"/>
<dbReference type="AlphaFoldDB" id="A0A9W7BF12"/>
<dbReference type="Pfam" id="PF03382">
    <property type="entry name" value="DUF285"/>
    <property type="match status" value="1"/>
</dbReference>
<protein>
    <submittedName>
        <fullName evidence="1">Uncharacterized protein</fullName>
    </submittedName>
</protein>
<sequence>MVSQFQDLKEKKRIADEAELAAGIFRPDEGKESKAARTREMDVIRAILVSAEAVAKLDWGEDLVERGEKGEFIWSQKEMFGESGNWVKEKERPIQSDNDIKRAAKEWCNNRSVTEAKYGHIKDWDTSAVTDMKEEFDKDRAGQGALQFNDDISRWNVGQVKDMYDMFEWA</sequence>
<dbReference type="InterPro" id="IPR005046">
    <property type="entry name" value="DUF285"/>
</dbReference>
<gene>
    <name evidence="1" type="ORF">TL16_g10259</name>
</gene>
<reference evidence="2" key="1">
    <citation type="journal article" date="2023" name="Commun. Biol.">
        <title>Genome analysis of Parmales, the sister group of diatoms, reveals the evolutionary specialization of diatoms from phago-mixotrophs to photoautotrophs.</title>
        <authorList>
            <person name="Ban H."/>
            <person name="Sato S."/>
            <person name="Yoshikawa S."/>
            <person name="Yamada K."/>
            <person name="Nakamura Y."/>
            <person name="Ichinomiya M."/>
            <person name="Sato N."/>
            <person name="Blanc-Mathieu R."/>
            <person name="Endo H."/>
            <person name="Kuwata A."/>
            <person name="Ogata H."/>
        </authorList>
    </citation>
    <scope>NUCLEOTIDE SEQUENCE [LARGE SCALE GENOMIC DNA]</scope>
</reference>
<accession>A0A9W7BF12</accession>
<evidence type="ECO:0000313" key="2">
    <source>
        <dbReference type="Proteomes" id="UP001162640"/>
    </source>
</evidence>
<dbReference type="Proteomes" id="UP001162640">
    <property type="component" value="Unassembled WGS sequence"/>
</dbReference>
<name>A0A9W7BF12_9STRA</name>
<comment type="caution">
    <text evidence="1">The sequence shown here is derived from an EMBL/GenBank/DDBJ whole genome shotgun (WGS) entry which is preliminary data.</text>
</comment>
<evidence type="ECO:0000313" key="1">
    <source>
        <dbReference type="EMBL" id="GMH85538.1"/>
    </source>
</evidence>
<dbReference type="EMBL" id="BLQM01000361">
    <property type="protein sequence ID" value="GMH85538.1"/>
    <property type="molecule type" value="Genomic_DNA"/>
</dbReference>